<reference evidence="1 2" key="1">
    <citation type="submission" date="2016-04" db="EMBL/GenBank/DDBJ databases">
        <authorList>
            <person name="Evans L.H."/>
            <person name="Alamgir A."/>
            <person name="Owens N."/>
            <person name="Weber N.D."/>
            <person name="Virtaneva K."/>
            <person name="Barbian K."/>
            <person name="Babar A."/>
            <person name="Rosenke K."/>
        </authorList>
    </citation>
    <scope>NUCLEOTIDE SEQUENCE [LARGE SCALE GENOMIC DNA]</scope>
    <source>
        <strain evidence="1">NIES-2108</strain>
    </source>
</reference>
<name>A0A367RCN7_NOSPU</name>
<comment type="caution">
    <text evidence="1">The sequence shown here is derived from an EMBL/GenBank/DDBJ whole genome shotgun (WGS) entry which is preliminary data.</text>
</comment>
<sequence>MPLDLGKGIFNLSYEREQLSDGDTMRLPKGQWQSQRIEFITERYLQGKSSKLILFVICPLSFVLWE</sequence>
<dbReference type="EMBL" id="LXQE01000159">
    <property type="protein sequence ID" value="RCJ33661.1"/>
    <property type="molecule type" value="Genomic_DNA"/>
</dbReference>
<dbReference type="AlphaFoldDB" id="A0A367RCN7"/>
<proteinExistence type="predicted"/>
<gene>
    <name evidence="1" type="ORF">A6769_24820</name>
</gene>
<organism evidence="1 2">
    <name type="scientific">Nostoc punctiforme NIES-2108</name>
    <dbReference type="NCBI Taxonomy" id="1356359"/>
    <lineage>
        <taxon>Bacteria</taxon>
        <taxon>Bacillati</taxon>
        <taxon>Cyanobacteriota</taxon>
        <taxon>Cyanophyceae</taxon>
        <taxon>Nostocales</taxon>
        <taxon>Nostocaceae</taxon>
        <taxon>Nostoc</taxon>
    </lineage>
</organism>
<protein>
    <submittedName>
        <fullName evidence="1">Uncharacterized protein</fullName>
    </submittedName>
</protein>
<dbReference type="Proteomes" id="UP000252085">
    <property type="component" value="Unassembled WGS sequence"/>
</dbReference>
<evidence type="ECO:0000313" key="2">
    <source>
        <dbReference type="Proteomes" id="UP000252085"/>
    </source>
</evidence>
<evidence type="ECO:0000313" key="1">
    <source>
        <dbReference type="EMBL" id="RCJ33661.1"/>
    </source>
</evidence>
<accession>A0A367RCN7</accession>